<organism evidence="2">
    <name type="scientific">termite gut metagenome</name>
    <dbReference type="NCBI Taxonomy" id="433724"/>
    <lineage>
        <taxon>unclassified sequences</taxon>
        <taxon>metagenomes</taxon>
        <taxon>organismal metagenomes</taxon>
    </lineage>
</organism>
<accession>A0A5J4PYV4</accession>
<sequence>MNMNNESLEKMRKMHLNGMYEAFKNNLASSNKENLTPDQLVAGPVNHEWDNRQNASLPA</sequence>
<name>A0A5J4PYV4_9ZZZZ</name>
<feature type="region of interest" description="Disordered" evidence="1">
    <location>
        <begin position="30"/>
        <end position="59"/>
    </location>
</feature>
<proteinExistence type="predicted"/>
<protein>
    <submittedName>
        <fullName evidence="2">Uncharacterized protein</fullName>
    </submittedName>
</protein>
<dbReference type="EMBL" id="SNRY01005891">
    <property type="protein sequence ID" value="KAA6313858.1"/>
    <property type="molecule type" value="Genomic_DNA"/>
</dbReference>
<reference evidence="2" key="1">
    <citation type="submission" date="2019-03" db="EMBL/GenBank/DDBJ databases">
        <title>Single cell metagenomics reveals metabolic interactions within the superorganism composed of flagellate Streblomastix strix and complex community of Bacteroidetes bacteria on its surface.</title>
        <authorList>
            <person name="Treitli S.C."/>
            <person name="Kolisko M."/>
            <person name="Husnik F."/>
            <person name="Keeling P."/>
            <person name="Hampl V."/>
        </authorList>
    </citation>
    <scope>NUCLEOTIDE SEQUENCE</scope>
    <source>
        <strain evidence="2">STM</strain>
    </source>
</reference>
<evidence type="ECO:0000256" key="1">
    <source>
        <dbReference type="SAM" id="MobiDB-lite"/>
    </source>
</evidence>
<dbReference type="AlphaFoldDB" id="A0A5J4PYV4"/>
<comment type="caution">
    <text evidence="2">The sequence shown here is derived from an EMBL/GenBank/DDBJ whole genome shotgun (WGS) entry which is preliminary data.</text>
</comment>
<evidence type="ECO:0000313" key="2">
    <source>
        <dbReference type="EMBL" id="KAA6313858.1"/>
    </source>
</evidence>
<gene>
    <name evidence="2" type="ORF">EZS27_035435</name>
</gene>